<dbReference type="Pfam" id="PF13843">
    <property type="entry name" value="DDE_Tnp_1_7"/>
    <property type="match status" value="1"/>
</dbReference>
<organism evidence="2 3">
    <name type="scientific">Phytophthora sojae (strain P6497)</name>
    <name type="common">Soybean stem and root rot agent</name>
    <name type="synonym">Phytophthora megasperma f. sp. glycines</name>
    <dbReference type="NCBI Taxonomy" id="1094619"/>
    <lineage>
        <taxon>Eukaryota</taxon>
        <taxon>Sar</taxon>
        <taxon>Stramenopiles</taxon>
        <taxon>Oomycota</taxon>
        <taxon>Peronosporomycetes</taxon>
        <taxon>Peronosporales</taxon>
        <taxon>Peronosporaceae</taxon>
        <taxon>Phytophthora</taxon>
    </lineage>
</organism>
<keyword evidence="3" id="KW-1185">Reference proteome</keyword>
<proteinExistence type="predicted"/>
<name>G5AFS6_PHYSP</name>
<protein>
    <recommendedName>
        <fullName evidence="1">PiggyBac transposable element-derived protein domain-containing protein</fullName>
    </recommendedName>
</protein>
<dbReference type="KEGG" id="psoj:PHYSODRAFT_373022"/>
<accession>G5AFS6</accession>
<evidence type="ECO:0000313" key="3">
    <source>
        <dbReference type="Proteomes" id="UP000002640"/>
    </source>
</evidence>
<evidence type="ECO:0000259" key="1">
    <source>
        <dbReference type="Pfam" id="PF13843"/>
    </source>
</evidence>
<dbReference type="AlphaFoldDB" id="G5AFS6"/>
<gene>
    <name evidence="2" type="ORF">PHYSODRAFT_373022</name>
</gene>
<dbReference type="InterPro" id="IPR029526">
    <property type="entry name" value="PGBD"/>
</dbReference>
<feature type="non-terminal residue" evidence="2">
    <location>
        <position position="164"/>
    </location>
</feature>
<feature type="domain" description="PiggyBac transposable element-derived protein" evidence="1">
    <location>
        <begin position="11"/>
        <end position="162"/>
    </location>
</feature>
<dbReference type="PANTHER" id="PTHR46599:SF3">
    <property type="entry name" value="PIGGYBAC TRANSPOSABLE ELEMENT-DERIVED PROTEIN 4"/>
    <property type="match status" value="1"/>
</dbReference>
<dbReference type="GeneID" id="20650404"/>
<dbReference type="RefSeq" id="XP_009538973.1">
    <property type="nucleotide sequence ID" value="XM_009540678.1"/>
</dbReference>
<dbReference type="InParanoid" id="G5AFS6"/>
<dbReference type="Proteomes" id="UP000002640">
    <property type="component" value="Unassembled WGS sequence"/>
</dbReference>
<dbReference type="PANTHER" id="PTHR46599">
    <property type="entry name" value="PIGGYBAC TRANSPOSABLE ELEMENT-DERIVED PROTEIN 4"/>
    <property type="match status" value="1"/>
</dbReference>
<reference evidence="2 3" key="1">
    <citation type="journal article" date="2006" name="Science">
        <title>Phytophthora genome sequences uncover evolutionary origins and mechanisms of pathogenesis.</title>
        <authorList>
            <person name="Tyler B.M."/>
            <person name="Tripathy S."/>
            <person name="Zhang X."/>
            <person name="Dehal P."/>
            <person name="Jiang R.H."/>
            <person name="Aerts A."/>
            <person name="Arredondo F.D."/>
            <person name="Baxter L."/>
            <person name="Bensasson D."/>
            <person name="Beynon J.L."/>
            <person name="Chapman J."/>
            <person name="Damasceno C.M."/>
            <person name="Dorrance A.E."/>
            <person name="Dou D."/>
            <person name="Dickerman A.W."/>
            <person name="Dubchak I.L."/>
            <person name="Garbelotto M."/>
            <person name="Gijzen M."/>
            <person name="Gordon S.G."/>
            <person name="Govers F."/>
            <person name="Grunwald N.J."/>
            <person name="Huang W."/>
            <person name="Ivors K.L."/>
            <person name="Jones R.W."/>
            <person name="Kamoun S."/>
            <person name="Krampis K."/>
            <person name="Lamour K.H."/>
            <person name="Lee M.K."/>
            <person name="McDonald W.H."/>
            <person name="Medina M."/>
            <person name="Meijer H.J."/>
            <person name="Nordberg E.K."/>
            <person name="Maclean D.J."/>
            <person name="Ospina-Giraldo M.D."/>
            <person name="Morris P.F."/>
            <person name="Phuntumart V."/>
            <person name="Putnam N.H."/>
            <person name="Rash S."/>
            <person name="Rose J.K."/>
            <person name="Sakihama Y."/>
            <person name="Salamov A.A."/>
            <person name="Savidor A."/>
            <person name="Scheuring C.F."/>
            <person name="Smith B.M."/>
            <person name="Sobral B.W."/>
            <person name="Terry A."/>
            <person name="Torto-Alalibo T.A."/>
            <person name="Win J."/>
            <person name="Xu Z."/>
            <person name="Zhang H."/>
            <person name="Grigoriev I.V."/>
            <person name="Rokhsar D.S."/>
            <person name="Boore J.L."/>
        </authorList>
    </citation>
    <scope>NUCLEOTIDE SEQUENCE [LARGE SCALE GENOMIC DNA]</scope>
    <source>
        <strain evidence="2 3">P6497</strain>
    </source>
</reference>
<sequence length="164" mass="19029">PSDSVLSVADDPLALLFYFLPPKLWDQIAVESNTYHRQSIPQRARMLRTQQRRNGGDVEELGEIRRRLAAVDDIETWEVLRVMALLIARMLALIRKGNAAHWSLKKIGALPANRFGNFMPKNRFFHIMGYLHFSNNKSPQARLDRAWKIRPVVDVMQRTFARGY</sequence>
<evidence type="ECO:0000313" key="2">
    <source>
        <dbReference type="EMBL" id="EGZ05442.1"/>
    </source>
</evidence>
<dbReference type="EMBL" id="JH159166">
    <property type="protein sequence ID" value="EGZ05442.1"/>
    <property type="molecule type" value="Genomic_DNA"/>
</dbReference>
<feature type="non-terminal residue" evidence="2">
    <location>
        <position position="1"/>
    </location>
</feature>